<dbReference type="SUPFAM" id="SSF47336">
    <property type="entry name" value="ACP-like"/>
    <property type="match status" value="1"/>
</dbReference>
<comment type="caution">
    <text evidence="2">The sequence shown here is derived from an EMBL/GenBank/DDBJ whole genome shotgun (WGS) entry which is preliminary data.</text>
</comment>
<name>A0A829R4R5_LISGR</name>
<dbReference type="AlphaFoldDB" id="A0A829R4R5"/>
<dbReference type="Pfam" id="PF00550">
    <property type="entry name" value="PP-binding"/>
    <property type="match status" value="1"/>
</dbReference>
<proteinExistence type="predicted"/>
<dbReference type="Gene3D" id="1.10.1200.10">
    <property type="entry name" value="ACP-like"/>
    <property type="match status" value="1"/>
</dbReference>
<feature type="domain" description="Carrier" evidence="1">
    <location>
        <begin position="1"/>
        <end position="75"/>
    </location>
</feature>
<dbReference type="Proteomes" id="UP000019251">
    <property type="component" value="Unassembled WGS sequence"/>
</dbReference>
<protein>
    <submittedName>
        <fullName evidence="2">Acyl carrier protein</fullName>
    </submittedName>
</protein>
<dbReference type="InterPro" id="IPR036736">
    <property type="entry name" value="ACP-like_sf"/>
</dbReference>
<dbReference type="EMBL" id="AODG01000014">
    <property type="protein sequence ID" value="EUJ26804.1"/>
    <property type="molecule type" value="Genomic_DNA"/>
</dbReference>
<evidence type="ECO:0000313" key="3">
    <source>
        <dbReference type="Proteomes" id="UP000019251"/>
    </source>
</evidence>
<dbReference type="InterPro" id="IPR009081">
    <property type="entry name" value="PP-bd_ACP"/>
</dbReference>
<reference evidence="2 3" key="1">
    <citation type="submission" date="2012-12" db="EMBL/GenBank/DDBJ databases">
        <title>Novel taxa of Listeriaceae from agricultural environments in the United States.</title>
        <authorList>
            <person name="den Bakker H.C."/>
            <person name="Allred A."/>
            <person name="Warchocki S."/>
            <person name="Wright E.M."/>
            <person name="Burrell A."/>
            <person name="Nightingale K.K."/>
            <person name="Kephart D."/>
            <person name="Wiedmann M."/>
        </authorList>
    </citation>
    <scope>NUCLEOTIDE SEQUENCE [LARGE SCALE GENOMIC DNA]</scope>
    <source>
        <strain evidence="2 3">FSL F6-1183</strain>
    </source>
</reference>
<organism evidence="2 3">
    <name type="scientific">Listeria grayi FSL F6-1183</name>
    <dbReference type="NCBI Taxonomy" id="1265827"/>
    <lineage>
        <taxon>Bacteria</taxon>
        <taxon>Bacillati</taxon>
        <taxon>Bacillota</taxon>
        <taxon>Bacilli</taxon>
        <taxon>Bacillales</taxon>
        <taxon>Listeriaceae</taxon>
        <taxon>Listeria</taxon>
    </lineage>
</organism>
<dbReference type="PROSITE" id="PS50075">
    <property type="entry name" value="CARRIER"/>
    <property type="match status" value="1"/>
</dbReference>
<dbReference type="RefSeq" id="WP_036107358.1">
    <property type="nucleotide sequence ID" value="NZ_AODG01000014.1"/>
</dbReference>
<sequence>MEAKIKEIVSNIAEVEITEVGSDTDLIEELDVDSMMALEILTDVERSFQIRVPDEELPNFTSVRSISNIVKKIMG</sequence>
<gene>
    <name evidence="2" type="ORF">LMUR_11967</name>
</gene>
<accession>A0A829R4R5</accession>
<evidence type="ECO:0000259" key="1">
    <source>
        <dbReference type="PROSITE" id="PS50075"/>
    </source>
</evidence>
<evidence type="ECO:0000313" key="2">
    <source>
        <dbReference type="EMBL" id="EUJ26804.1"/>
    </source>
</evidence>